<dbReference type="SUPFAM" id="SSF48726">
    <property type="entry name" value="Immunoglobulin"/>
    <property type="match status" value="10"/>
</dbReference>
<dbReference type="GO" id="GO:0016020">
    <property type="term" value="C:membrane"/>
    <property type="evidence" value="ECO:0007669"/>
    <property type="project" value="UniProtKB-SubCell"/>
</dbReference>
<keyword evidence="6 9" id="KW-0472">Membrane</keyword>
<dbReference type="InterPro" id="IPR007110">
    <property type="entry name" value="Ig-like_dom"/>
</dbReference>
<dbReference type="EMBL" id="JAUYZG010000006">
    <property type="protein sequence ID" value="KAK2905340.1"/>
    <property type="molecule type" value="Genomic_DNA"/>
</dbReference>
<feature type="domain" description="Ig-like" evidence="11">
    <location>
        <begin position="155"/>
        <end position="268"/>
    </location>
</feature>
<dbReference type="Pfam" id="PF07686">
    <property type="entry name" value="V-set"/>
    <property type="match status" value="6"/>
</dbReference>
<evidence type="ECO:0000259" key="11">
    <source>
        <dbReference type="PROSITE" id="PS50835"/>
    </source>
</evidence>
<dbReference type="SMART" id="SM00409">
    <property type="entry name" value="IG"/>
    <property type="match status" value="11"/>
</dbReference>
<dbReference type="FunFam" id="2.60.40.10:FF:000491">
    <property type="entry name" value="Immunoglobulin superfamily, member 3"/>
    <property type="match status" value="1"/>
</dbReference>
<dbReference type="PROSITE" id="PS50835">
    <property type="entry name" value="IG_LIKE"/>
    <property type="match status" value="10"/>
</dbReference>
<dbReference type="SMART" id="SM00408">
    <property type="entry name" value="IGc2"/>
    <property type="match status" value="4"/>
</dbReference>
<keyword evidence="3 10" id="KW-0732">Signal</keyword>
<evidence type="ECO:0000256" key="6">
    <source>
        <dbReference type="ARBA" id="ARBA00023136"/>
    </source>
</evidence>
<evidence type="ECO:0000256" key="10">
    <source>
        <dbReference type="SAM" id="SignalP"/>
    </source>
</evidence>
<feature type="domain" description="Ig-like" evidence="11">
    <location>
        <begin position="563"/>
        <end position="668"/>
    </location>
</feature>
<evidence type="ECO:0000256" key="2">
    <source>
        <dbReference type="ARBA" id="ARBA00022692"/>
    </source>
</evidence>
<keyword evidence="5 9" id="KW-1133">Transmembrane helix</keyword>
<dbReference type="SMART" id="SM00406">
    <property type="entry name" value="IGv"/>
    <property type="match status" value="9"/>
</dbReference>
<sequence>MREKATGSICLRMVGIWCQLWHPLLLLCLTGLLQWDLCSGQIQVQIQKGPLYRVKGYPISISCSATGFTGPSERDFQFILKKPNMDVNMISTKDPDFPYGMFSGRIRNKEIEIQRLSGSSVLLKIADLLENDAGDLVCETLHTGGAYHGDYAAETKLNVIADTLEASYSGSPSQSLSEGDPLQLECQVSSQTFQHTHLSVTWFLHGEEDKNPRPIITLDKDLTVQTGAGFEDRYRSGLISMDKVEDTTYRLKMPQVQQSDQGKFYCKAIEWIQDADRSWTQIAHKITTACNVEIKRIDIAPDVGSFSVYLKASKGPLQVGDAVDIRCSVNAQNRPGHFFSMTWLKNQQKVAQIGSSGVLTMFDSYKERESAAEVRAVKTSHVDYLLTIRSARTEDQGQYQCEVWQENVNEDGTFKKMQQQMSSPEMVRITAKESDLAVVMEMKDAVTEGDPLRVTCLVSGFKGPLSVSWQHKKEGVSFSDVISLTHEGVMKDIGARYQSRHVQTLHSPAGNFTLEIGASATSDSGEYKCIVSEWTVQSNGVMKKANAQSQQKAITVNSVESLMKVSLTSRTTKVDLDSPVELLCRVRGPKVSLAVRWMFQPQNSTGQKNILSIHHTGEITWGAEQRNYQLSIQAQPSDTRFILMVPRTSKKQEGQYQCQVDAYQKDVQKAMKNSNPLAVTVQKPVSKMRLSRMETTVNTDAKIECSVMTTTTNTSRFTITWMIGSQMLLTMDLDAVVKFGPAAGLEMQQRIRMEIRQKQTFQLIIQQVRTSDSGRYHCEVAEWLQDSLGDWYLLEKMSISTQLVVKEKASDFKMNKANTELKVEEGEQLMLNCSVDGVKFDSTLRYSLTWLFSPDPSSRETLLTYSYDGSLKYYSFNSELEGRLHFSTPEVGVFYLTIHRSIQEDRGRYYCQVEQHKLDCQGQWSRKASDESGFTDVTVQLLQNKLNVDKENRILNITNVQTGFTIDCVIKSRSSDASVFEVTWSKGQRNEQPVVIFSVSREGILHSAIDDKDLVFGHPSAMHYKLTVPNVNPTDTGLYHCQVAEWIQTAENKWRKIGEEKSGELSIHVGTEERQKVDSFAMDKNDKHLDIKEGEKFEIECSMDVKNADPTYHYSLRWVFNSAKSASGIPLLTYSYNGRLQYRSENQQFKDRLSFSRPTSDTFHLAVLNSDTADSGNYYCIVEQHQLNCEGKWKQTATAKSGSTSVTVRSIESNLQVQNLNRTLNITNYQTGFSIDCIIASRSSEKSVFEVTWFRAQEEKNAVTIFTAMRDGTLHSNYKNLLFGRPDAKHYKLTVPQINPTDMGQYYCSVDELLLTANTYRKLASKKSGVLSIYVHTEASDFRMNKANTQLKVKEGEQLMLNCSVDDIESASTLYYSLTWFRDSLQDQSSSVKLLEYSYNGSLSYDSKLKERLHFTPNVGVFHLTIHRSIQEDSGRYYCQVNQHQLDCKGTWSFKASDKSGFTDVELIGDTEKQTSPNKDPLGMALGVTIPLICILVLIIVLLLRREQKRNSELKKKKDCLWAENNPLTPIPEVTSAAEDHS</sequence>
<dbReference type="Proteomes" id="UP001187343">
    <property type="component" value="Unassembled WGS sequence"/>
</dbReference>
<accession>A0AA88PVK3</accession>
<evidence type="ECO:0000256" key="9">
    <source>
        <dbReference type="SAM" id="Phobius"/>
    </source>
</evidence>
<reference evidence="12" key="1">
    <citation type="submission" date="2023-08" db="EMBL/GenBank/DDBJ databases">
        <title>Chromosome-level Genome Assembly of mud carp (Cirrhinus molitorella).</title>
        <authorList>
            <person name="Liu H."/>
        </authorList>
    </citation>
    <scope>NUCLEOTIDE SEQUENCE</scope>
    <source>
        <strain evidence="12">Prfri</strain>
        <tissue evidence="12">Muscle</tissue>
    </source>
</reference>
<name>A0AA88PVK3_9TELE</name>
<dbReference type="CDD" id="cd00099">
    <property type="entry name" value="IgV"/>
    <property type="match status" value="3"/>
</dbReference>
<feature type="domain" description="Ig-like" evidence="11">
    <location>
        <begin position="676"/>
        <end position="800"/>
    </location>
</feature>
<dbReference type="PANTHER" id="PTHR12207">
    <property type="entry name" value="V-SET AND TRANSMEMBRANE DOMAIN-CONTAINING PROTEIN"/>
    <property type="match status" value="1"/>
</dbReference>
<dbReference type="InterPro" id="IPR003599">
    <property type="entry name" value="Ig_sub"/>
</dbReference>
<evidence type="ECO:0000256" key="8">
    <source>
        <dbReference type="ARBA" id="ARBA00023319"/>
    </source>
</evidence>
<feature type="transmembrane region" description="Helical" evidence="9">
    <location>
        <begin position="1482"/>
        <end position="1504"/>
    </location>
</feature>
<evidence type="ECO:0000256" key="1">
    <source>
        <dbReference type="ARBA" id="ARBA00004479"/>
    </source>
</evidence>
<dbReference type="InterPro" id="IPR013106">
    <property type="entry name" value="Ig_V-set"/>
</dbReference>
<dbReference type="InterPro" id="IPR003598">
    <property type="entry name" value="Ig_sub2"/>
</dbReference>
<evidence type="ECO:0000313" key="12">
    <source>
        <dbReference type="EMBL" id="KAK2905340.1"/>
    </source>
</evidence>
<feature type="domain" description="Ig-like" evidence="11">
    <location>
        <begin position="424"/>
        <end position="555"/>
    </location>
</feature>
<evidence type="ECO:0000256" key="5">
    <source>
        <dbReference type="ARBA" id="ARBA00022989"/>
    </source>
</evidence>
<feature type="domain" description="Ig-like" evidence="11">
    <location>
        <begin position="1234"/>
        <end position="1324"/>
    </location>
</feature>
<keyword evidence="8" id="KW-0393">Immunoglobulin domain</keyword>
<evidence type="ECO:0000256" key="3">
    <source>
        <dbReference type="ARBA" id="ARBA00022729"/>
    </source>
</evidence>
<keyword evidence="4" id="KW-0677">Repeat</keyword>
<keyword evidence="2 9" id="KW-0812">Transmembrane</keyword>
<keyword evidence="13" id="KW-1185">Reference proteome</keyword>
<dbReference type="InterPro" id="IPR013783">
    <property type="entry name" value="Ig-like_fold"/>
</dbReference>
<dbReference type="PANTHER" id="PTHR12207:SF25">
    <property type="entry name" value="IMMUNOGLOBULIN SUPERFAMILY MEMBER 2"/>
    <property type="match status" value="1"/>
</dbReference>
<feature type="domain" description="Ig-like" evidence="11">
    <location>
        <begin position="965"/>
        <end position="1066"/>
    </location>
</feature>
<gene>
    <name evidence="12" type="ORF">Q8A67_007139</name>
</gene>
<dbReference type="Gene3D" id="2.60.40.10">
    <property type="entry name" value="Immunoglobulins"/>
    <property type="match status" value="10"/>
</dbReference>
<feature type="domain" description="Ig-like" evidence="11">
    <location>
        <begin position="1075"/>
        <end position="1207"/>
    </location>
</feature>
<comment type="subcellular location">
    <subcellularLocation>
        <location evidence="1">Membrane</location>
        <topology evidence="1">Single-pass type I membrane protein</topology>
    </subcellularLocation>
</comment>
<proteinExistence type="predicted"/>
<dbReference type="FunFam" id="2.60.40.10:FF:000191">
    <property type="entry name" value="Immunoglobulin superfamily member 3"/>
    <property type="match status" value="1"/>
</dbReference>
<evidence type="ECO:0000256" key="4">
    <source>
        <dbReference type="ARBA" id="ARBA00022737"/>
    </source>
</evidence>
<protein>
    <recommendedName>
        <fullName evidence="11">Ig-like domain-containing protein</fullName>
    </recommendedName>
</protein>
<feature type="domain" description="Ig-like" evidence="11">
    <location>
        <begin position="301"/>
        <end position="422"/>
    </location>
</feature>
<evidence type="ECO:0000313" key="13">
    <source>
        <dbReference type="Proteomes" id="UP001187343"/>
    </source>
</evidence>
<feature type="chain" id="PRO_5041717338" description="Ig-like domain-containing protein" evidence="10">
    <location>
        <begin position="41"/>
        <end position="1542"/>
    </location>
</feature>
<organism evidence="12 13">
    <name type="scientific">Cirrhinus molitorella</name>
    <name type="common">mud carp</name>
    <dbReference type="NCBI Taxonomy" id="172907"/>
    <lineage>
        <taxon>Eukaryota</taxon>
        <taxon>Metazoa</taxon>
        <taxon>Chordata</taxon>
        <taxon>Craniata</taxon>
        <taxon>Vertebrata</taxon>
        <taxon>Euteleostomi</taxon>
        <taxon>Actinopterygii</taxon>
        <taxon>Neopterygii</taxon>
        <taxon>Teleostei</taxon>
        <taxon>Ostariophysi</taxon>
        <taxon>Cypriniformes</taxon>
        <taxon>Cyprinidae</taxon>
        <taxon>Labeoninae</taxon>
        <taxon>Labeonini</taxon>
        <taxon>Cirrhinus</taxon>
    </lineage>
</organism>
<keyword evidence="7" id="KW-1015">Disulfide bond</keyword>
<feature type="domain" description="Ig-like" evidence="11">
    <location>
        <begin position="807"/>
        <end position="915"/>
    </location>
</feature>
<dbReference type="InterPro" id="IPR036179">
    <property type="entry name" value="Ig-like_dom_sf"/>
</dbReference>
<dbReference type="InterPro" id="IPR051102">
    <property type="entry name" value="IgSF_V-set/TM_domain"/>
</dbReference>
<evidence type="ECO:0000256" key="7">
    <source>
        <dbReference type="ARBA" id="ARBA00023157"/>
    </source>
</evidence>
<comment type="caution">
    <text evidence="12">The sequence shown here is derived from an EMBL/GenBank/DDBJ whole genome shotgun (WGS) entry which is preliminary data.</text>
</comment>
<feature type="signal peptide" evidence="10">
    <location>
        <begin position="1"/>
        <end position="40"/>
    </location>
</feature>
<feature type="domain" description="Ig-like" evidence="11">
    <location>
        <begin position="1340"/>
        <end position="1443"/>
    </location>
</feature>